<dbReference type="CDD" id="cd02440">
    <property type="entry name" value="AdoMet_MTases"/>
    <property type="match status" value="1"/>
</dbReference>
<comment type="caution">
    <text evidence="1">The sequence shown here is derived from an EMBL/GenBank/DDBJ whole genome shotgun (WGS) entry which is preliminary data.</text>
</comment>
<reference evidence="2" key="1">
    <citation type="submission" date="2017-04" db="EMBL/GenBank/DDBJ databases">
        <title>Finegoldia magna isolated from orthopedic joint implant-associated infections.</title>
        <authorList>
            <person name="Bjorklund S."/>
            <person name="Bruggemann H."/>
            <person name="Jensen A."/>
            <person name="Hellmark B."/>
            <person name="Soderquist B."/>
        </authorList>
    </citation>
    <scope>NUCLEOTIDE SEQUENCE [LARGE SCALE GENOMIC DNA]</scope>
    <source>
        <strain evidence="2">CCUG 54800</strain>
    </source>
</reference>
<dbReference type="Proteomes" id="UP000215413">
    <property type="component" value="Unassembled WGS sequence"/>
</dbReference>
<name>A0A233V2I0_FINMA</name>
<dbReference type="SUPFAM" id="SSF53335">
    <property type="entry name" value="S-adenosyl-L-methionine-dependent methyltransferases"/>
    <property type="match status" value="1"/>
</dbReference>
<evidence type="ECO:0000313" key="1">
    <source>
        <dbReference type="EMBL" id="OXZ26615.1"/>
    </source>
</evidence>
<proteinExistence type="predicted"/>
<accession>A0A233V2I0</accession>
<dbReference type="Pfam" id="PF01135">
    <property type="entry name" value="PCMT"/>
    <property type="match status" value="1"/>
</dbReference>
<sequence length="93" mass="10249">MKLLELIIECHRDNERQGPGSEDATLKALSYISYLNEKTKILDIGCGTGGQTITLAKNTASQITAVDMFPQTTTNLGYVSIYERGYVPHNLRG</sequence>
<dbReference type="AlphaFoldDB" id="A0A233V2I0"/>
<dbReference type="RefSeq" id="WP_094206250.1">
    <property type="nucleotide sequence ID" value="NZ_JAHAID010000007.1"/>
</dbReference>
<dbReference type="EMBL" id="NDYC01000040">
    <property type="protein sequence ID" value="OXZ26615.1"/>
    <property type="molecule type" value="Genomic_DNA"/>
</dbReference>
<dbReference type="InterPro" id="IPR029063">
    <property type="entry name" value="SAM-dependent_MTases_sf"/>
</dbReference>
<evidence type="ECO:0000313" key="2">
    <source>
        <dbReference type="Proteomes" id="UP000215413"/>
    </source>
</evidence>
<gene>
    <name evidence="1" type="ORF">B9N49_07940</name>
</gene>
<protein>
    <recommendedName>
        <fullName evidence="3">Methyltransferase domain-containing protein</fullName>
    </recommendedName>
</protein>
<evidence type="ECO:0008006" key="3">
    <source>
        <dbReference type="Google" id="ProtNLM"/>
    </source>
</evidence>
<organism evidence="1 2">
    <name type="scientific">Finegoldia magna</name>
    <name type="common">Peptostreptococcus magnus</name>
    <dbReference type="NCBI Taxonomy" id="1260"/>
    <lineage>
        <taxon>Bacteria</taxon>
        <taxon>Bacillati</taxon>
        <taxon>Bacillota</taxon>
        <taxon>Tissierellia</taxon>
        <taxon>Tissierellales</taxon>
        <taxon>Peptoniphilaceae</taxon>
        <taxon>Finegoldia</taxon>
    </lineage>
</organism>
<dbReference type="Gene3D" id="3.40.50.150">
    <property type="entry name" value="Vaccinia Virus protein VP39"/>
    <property type="match status" value="1"/>
</dbReference>